<dbReference type="EC" id="1.5.1.2" evidence="4"/>
<comment type="similarity">
    <text evidence="3">Belongs to the pyrroline-5-carboxylate reductase family.</text>
</comment>
<dbReference type="InterPro" id="IPR000304">
    <property type="entry name" value="Pyrroline-COOH_reductase"/>
</dbReference>
<reference evidence="18" key="1">
    <citation type="journal article" date="2020" name="Nat. Ecol. Evol.">
        <title>Deeply conserved synteny resolves early events in vertebrate evolution.</title>
        <authorList>
            <person name="Simakov O."/>
            <person name="Marletaz F."/>
            <person name="Yue J.X."/>
            <person name="O'Connell B."/>
            <person name="Jenkins J."/>
            <person name="Brandt A."/>
            <person name="Calef R."/>
            <person name="Tung C.H."/>
            <person name="Huang T.K."/>
            <person name="Schmutz J."/>
            <person name="Satoh N."/>
            <person name="Yu J.K."/>
            <person name="Putnam N.H."/>
            <person name="Green R.E."/>
            <person name="Rokhsar D.S."/>
        </authorList>
    </citation>
    <scope>NUCLEOTIDE SEQUENCE [LARGE SCALE GENOMIC DNA]</scope>
    <source>
        <strain evidence="18">S238N-H82</strain>
    </source>
</reference>
<evidence type="ECO:0000259" key="16">
    <source>
        <dbReference type="Pfam" id="PF03807"/>
    </source>
</evidence>
<comment type="function">
    <text evidence="14">Oxidoreductase that catalyzes the last step in proline biosynthesis, which corresponds to the reduction of pyrroline-5-carboxylate (P5C) to L-proline using NAD(P)H. Proline is synthesized from either glutamate or ornithine; both are converted to P5C, and then to proline via pyrroline-5-carboxylate reductases (PYCRs). PYCR3 is exclusively linked to the biosynthesis of proline from ornithine.</text>
</comment>
<comment type="subunit">
    <text evidence="9">Homodecamer; composed of 5 homodimers.</text>
</comment>
<dbReference type="Gene3D" id="1.10.3730.10">
    <property type="entry name" value="ProC C-terminal domain-like"/>
    <property type="match status" value="1"/>
</dbReference>
<keyword evidence="5" id="KW-0963">Cytoplasm</keyword>
<comment type="pathway">
    <text evidence="2">Amino-acid biosynthesis; L-proline biosynthesis; L-proline from L-glutamate 5-semialdehyde: step 1/1.</text>
</comment>
<evidence type="ECO:0000313" key="18">
    <source>
        <dbReference type="Proteomes" id="UP000001554"/>
    </source>
</evidence>
<dbReference type="RefSeq" id="XP_035659211.1">
    <property type="nucleotide sequence ID" value="XM_035803318.1"/>
</dbReference>
<dbReference type="Gene3D" id="3.40.50.720">
    <property type="entry name" value="NAD(P)-binding Rossmann-like Domain"/>
    <property type="match status" value="1"/>
</dbReference>
<evidence type="ECO:0000259" key="17">
    <source>
        <dbReference type="Pfam" id="PF14748"/>
    </source>
</evidence>
<proteinExistence type="inferred from homology"/>
<evidence type="ECO:0000313" key="19">
    <source>
        <dbReference type="RefSeq" id="XP_035659211.1"/>
    </source>
</evidence>
<dbReference type="Proteomes" id="UP000001554">
    <property type="component" value="Chromosome 17"/>
</dbReference>
<evidence type="ECO:0000256" key="6">
    <source>
        <dbReference type="ARBA" id="ARBA00022605"/>
    </source>
</evidence>
<dbReference type="SUPFAM" id="SSF51735">
    <property type="entry name" value="NAD(P)-binding Rossmann-fold domains"/>
    <property type="match status" value="1"/>
</dbReference>
<evidence type="ECO:0000256" key="15">
    <source>
        <dbReference type="SAM" id="MobiDB-lite"/>
    </source>
</evidence>
<dbReference type="Pfam" id="PF14748">
    <property type="entry name" value="P5CR_dimer"/>
    <property type="match status" value="1"/>
</dbReference>
<dbReference type="InterPro" id="IPR029036">
    <property type="entry name" value="P5CR_dimer"/>
</dbReference>
<dbReference type="PROSITE" id="PS00521">
    <property type="entry name" value="P5CR"/>
    <property type="match status" value="1"/>
</dbReference>
<dbReference type="InterPro" id="IPR036291">
    <property type="entry name" value="NAD(P)-bd_dom_sf"/>
</dbReference>
<evidence type="ECO:0000256" key="14">
    <source>
        <dbReference type="ARBA" id="ARBA00049975"/>
    </source>
</evidence>
<comment type="subcellular location">
    <subcellularLocation>
        <location evidence="1">Cytoplasm</location>
    </subcellularLocation>
</comment>
<accession>A0A9J7K6Y3</accession>
<feature type="domain" description="Pyrroline-5-carboxylate reductase dimerisation" evidence="17">
    <location>
        <begin position="227"/>
        <end position="324"/>
    </location>
</feature>
<protein>
    <recommendedName>
        <fullName evidence="10">Pyrroline-5-carboxylate reductase 3</fullName>
        <ecNumber evidence="4">1.5.1.2</ecNumber>
    </recommendedName>
    <alternativeName>
        <fullName evidence="11">Pyrroline-5-carboxylate reductase-like protein</fullName>
    </alternativeName>
</protein>
<evidence type="ECO:0000256" key="2">
    <source>
        <dbReference type="ARBA" id="ARBA00005205"/>
    </source>
</evidence>
<evidence type="ECO:0000256" key="3">
    <source>
        <dbReference type="ARBA" id="ARBA00005525"/>
    </source>
</evidence>
<keyword evidence="6" id="KW-0028">Amino-acid biosynthesis</keyword>
<dbReference type="Pfam" id="PF03807">
    <property type="entry name" value="F420_oxidored"/>
    <property type="match status" value="1"/>
</dbReference>
<dbReference type="GO" id="GO:0055129">
    <property type="term" value="P:L-proline biosynthetic process"/>
    <property type="evidence" value="ECO:0000318"/>
    <property type="project" value="GO_Central"/>
</dbReference>
<evidence type="ECO:0000256" key="12">
    <source>
        <dbReference type="ARBA" id="ARBA00049867"/>
    </source>
</evidence>
<evidence type="ECO:0000256" key="13">
    <source>
        <dbReference type="ARBA" id="ARBA00049875"/>
    </source>
</evidence>
<feature type="region of interest" description="Disordered" evidence="15">
    <location>
        <begin position="1"/>
        <end position="22"/>
    </location>
</feature>
<keyword evidence="8" id="KW-0560">Oxidoreductase</keyword>
<evidence type="ECO:0000256" key="9">
    <source>
        <dbReference type="ARBA" id="ARBA00038523"/>
    </source>
</evidence>
<dbReference type="SUPFAM" id="SSF48179">
    <property type="entry name" value="6-phosphogluconate dehydrogenase C-terminal domain-like"/>
    <property type="match status" value="1"/>
</dbReference>
<reference evidence="19" key="2">
    <citation type="submission" date="2025-08" db="UniProtKB">
        <authorList>
            <consortium name="RefSeq"/>
        </authorList>
    </citation>
    <scope>IDENTIFICATION</scope>
    <source>
        <strain evidence="19">S238N-H82</strain>
        <tissue evidence="19">Testes</tissue>
    </source>
</reference>
<dbReference type="FunFam" id="1.10.3730.10:FF:000003">
    <property type="entry name" value="Pyrroline-5-carboxylate reductase 1, mitochondrial"/>
    <property type="match status" value="1"/>
</dbReference>
<evidence type="ECO:0000256" key="7">
    <source>
        <dbReference type="ARBA" id="ARBA00022650"/>
    </source>
</evidence>
<dbReference type="AlphaFoldDB" id="A0A9J7K6Y3"/>
<dbReference type="HAMAP" id="MF_01925">
    <property type="entry name" value="P5C_reductase"/>
    <property type="match status" value="1"/>
</dbReference>
<dbReference type="KEGG" id="bfo:118404265"/>
<evidence type="ECO:0000256" key="5">
    <source>
        <dbReference type="ARBA" id="ARBA00022490"/>
    </source>
</evidence>
<dbReference type="GO" id="GO:0005737">
    <property type="term" value="C:cytoplasm"/>
    <property type="evidence" value="ECO:0007669"/>
    <property type="project" value="UniProtKB-SubCell"/>
</dbReference>
<feature type="domain" description="Pyrroline-5-carboxylate reductase catalytic N-terminal" evidence="16">
    <location>
        <begin position="37"/>
        <end position="130"/>
    </location>
</feature>
<dbReference type="FunFam" id="3.40.50.720:FF:000367">
    <property type="entry name" value="Pyrroline-5-carboxylate reductase"/>
    <property type="match status" value="1"/>
</dbReference>
<evidence type="ECO:0000256" key="4">
    <source>
        <dbReference type="ARBA" id="ARBA00012855"/>
    </source>
</evidence>
<keyword evidence="18" id="KW-1185">Reference proteome</keyword>
<comment type="catalytic activity">
    <reaction evidence="13">
        <text>L-proline + NAD(+) = (S)-1-pyrroline-5-carboxylate + NADH + 2 H(+)</text>
        <dbReference type="Rhea" id="RHEA:14105"/>
        <dbReference type="ChEBI" id="CHEBI:15378"/>
        <dbReference type="ChEBI" id="CHEBI:17388"/>
        <dbReference type="ChEBI" id="CHEBI:57540"/>
        <dbReference type="ChEBI" id="CHEBI:57945"/>
        <dbReference type="ChEBI" id="CHEBI:60039"/>
        <dbReference type="EC" id="1.5.1.2"/>
    </reaction>
    <physiologicalReaction direction="right-to-left" evidence="13">
        <dbReference type="Rhea" id="RHEA:14107"/>
    </physiologicalReaction>
</comment>
<dbReference type="OrthoDB" id="10263291at2759"/>
<dbReference type="PANTHER" id="PTHR11645">
    <property type="entry name" value="PYRROLINE-5-CARBOXYLATE REDUCTASE"/>
    <property type="match status" value="1"/>
</dbReference>
<dbReference type="GeneID" id="118404265"/>
<dbReference type="InterPro" id="IPR053790">
    <property type="entry name" value="P5CR-like_CS"/>
</dbReference>
<sequence>MPFSQQPVQQPAEEKPDASPTLMGDYTVKKDISEMSLAFVGAGKMAQAMAKGFLAAGVVKADHITATAPSCRSQPTLEDIGCQFTHNNKEAVENSDIIFLSVKPHILPGVLQEIAPVVTKRHLMVSVAAGVPLQFLEEKLPPKSRVMRVMPNTPCVVRQGASVYVPGSHVEKEDSEIIKSLLSSLGYCSESNEGMISAVTGLAGSGPAYMIQKRGFCSDTYKDPVYVAIGLGGMGQAYAFTAIDALADGGVKMGLPRELSIKLAAQTLLGASKMVLETGKHPMQLKDDVCSPGGTTIYAIHKLESGGFRNLLIDAVEGACLRAEAIAKKAK</sequence>
<organism evidence="18 19">
    <name type="scientific">Branchiostoma floridae</name>
    <name type="common">Florida lancelet</name>
    <name type="synonym">Amphioxus</name>
    <dbReference type="NCBI Taxonomy" id="7739"/>
    <lineage>
        <taxon>Eukaryota</taxon>
        <taxon>Metazoa</taxon>
        <taxon>Chordata</taxon>
        <taxon>Cephalochordata</taxon>
        <taxon>Leptocardii</taxon>
        <taxon>Amphioxiformes</taxon>
        <taxon>Branchiostomatidae</taxon>
        <taxon>Branchiostoma</taxon>
    </lineage>
</organism>
<dbReference type="OMA" id="VWAVKPQ"/>
<dbReference type="PANTHER" id="PTHR11645:SF62">
    <property type="entry name" value="PYRROLINE-5-CARBOXYLATE REDUCTASE"/>
    <property type="match status" value="1"/>
</dbReference>
<dbReference type="InterPro" id="IPR008927">
    <property type="entry name" value="6-PGluconate_DH-like_C_sf"/>
</dbReference>
<gene>
    <name evidence="19" type="primary">LOC118404265</name>
</gene>
<dbReference type="GO" id="GO:0004735">
    <property type="term" value="F:pyrroline-5-carboxylate reductase activity"/>
    <property type="evidence" value="ECO:0000318"/>
    <property type="project" value="GO_Central"/>
</dbReference>
<evidence type="ECO:0000256" key="1">
    <source>
        <dbReference type="ARBA" id="ARBA00004496"/>
    </source>
</evidence>
<evidence type="ECO:0000256" key="8">
    <source>
        <dbReference type="ARBA" id="ARBA00023002"/>
    </source>
</evidence>
<evidence type="ECO:0000256" key="10">
    <source>
        <dbReference type="ARBA" id="ARBA00039786"/>
    </source>
</evidence>
<name>A0A9J7K6Y3_BRAFL</name>
<evidence type="ECO:0000256" key="11">
    <source>
        <dbReference type="ARBA" id="ARBA00042532"/>
    </source>
</evidence>
<dbReference type="InterPro" id="IPR028939">
    <property type="entry name" value="P5C_Rdtase_cat_N"/>
</dbReference>
<keyword evidence="7" id="KW-0641">Proline biosynthesis</keyword>
<comment type="catalytic activity">
    <reaction evidence="12">
        <text>L-proline + NADP(+) = (S)-1-pyrroline-5-carboxylate + NADPH + 2 H(+)</text>
        <dbReference type="Rhea" id="RHEA:14109"/>
        <dbReference type="ChEBI" id="CHEBI:15378"/>
        <dbReference type="ChEBI" id="CHEBI:17388"/>
        <dbReference type="ChEBI" id="CHEBI:57783"/>
        <dbReference type="ChEBI" id="CHEBI:58349"/>
        <dbReference type="ChEBI" id="CHEBI:60039"/>
        <dbReference type="EC" id="1.5.1.2"/>
    </reaction>
    <physiologicalReaction direction="right-to-left" evidence="12">
        <dbReference type="Rhea" id="RHEA:14111"/>
    </physiologicalReaction>
</comment>